<dbReference type="Proteomes" id="UP000734823">
    <property type="component" value="Unassembled WGS sequence"/>
</dbReference>
<organism evidence="7 8">
    <name type="scientific">Actinokineospora xionganensis</name>
    <dbReference type="NCBI Taxonomy" id="2684470"/>
    <lineage>
        <taxon>Bacteria</taxon>
        <taxon>Bacillati</taxon>
        <taxon>Actinomycetota</taxon>
        <taxon>Actinomycetes</taxon>
        <taxon>Pseudonocardiales</taxon>
        <taxon>Pseudonocardiaceae</taxon>
        <taxon>Actinokineospora</taxon>
    </lineage>
</organism>
<comment type="caution">
    <text evidence="7">The sequence shown here is derived from an EMBL/GenBank/DDBJ whole genome shotgun (WGS) entry which is preliminary data.</text>
</comment>
<keyword evidence="3" id="KW-0808">Transferase</keyword>
<dbReference type="InterPro" id="IPR002295">
    <property type="entry name" value="N4/N6-MTase_EcoPI_Mod-like"/>
</dbReference>
<evidence type="ECO:0000313" key="7">
    <source>
        <dbReference type="EMBL" id="MBC6451460.1"/>
    </source>
</evidence>
<keyword evidence="4" id="KW-0949">S-adenosyl-L-methionine</keyword>
<evidence type="ECO:0000256" key="4">
    <source>
        <dbReference type="ARBA" id="ARBA00022691"/>
    </source>
</evidence>
<proteinExistence type="inferred from homology"/>
<evidence type="ECO:0000313" key="8">
    <source>
        <dbReference type="Proteomes" id="UP000734823"/>
    </source>
</evidence>
<evidence type="ECO:0000256" key="1">
    <source>
        <dbReference type="ARBA" id="ARBA00006594"/>
    </source>
</evidence>
<gene>
    <name evidence="7" type="ORF">GPZ80_30325</name>
</gene>
<dbReference type="Pfam" id="PF01555">
    <property type="entry name" value="N6_N4_Mtase"/>
    <property type="match status" value="1"/>
</dbReference>
<dbReference type="SUPFAM" id="SSF53335">
    <property type="entry name" value="S-adenosyl-L-methionine-dependent methyltransferases"/>
    <property type="match status" value="1"/>
</dbReference>
<dbReference type="InterPro" id="IPR002941">
    <property type="entry name" value="DNA_methylase_N4/N6"/>
</dbReference>
<feature type="domain" description="DNA methylase N-4/N-6" evidence="6">
    <location>
        <begin position="116"/>
        <end position="461"/>
    </location>
</feature>
<keyword evidence="8" id="KW-1185">Reference proteome</keyword>
<dbReference type="InterPro" id="IPR002052">
    <property type="entry name" value="DNA_methylase_N6_adenine_CS"/>
</dbReference>
<evidence type="ECO:0000256" key="3">
    <source>
        <dbReference type="ARBA" id="ARBA00022679"/>
    </source>
</evidence>
<sequence length="652" mass="72103">MHSSDLTQRNIDAIAELFPTVVTETVDTEGNPVRAVDFDALRQELSDHLVEGPQERYQLDWPGKRAAAFAANAPIAKTLRPVREESVDFDTTKNLFIEGDNLDALKLLQESYLGKVKLIYIDPPYNTGNDFVYEDDFAESSADYLARSAQRSNTGDRLVANMEANGRFHSDWLSMMYSRLKLARSLLTDDGVMIVAIDDHEHANLRSMLDQVIGPDNFLASVVWQGSGKNDARFTSGGIDYMLIYARTKSKLIEADVRFKAPKRGYEDVMAAAQRCWAESGGDSVRATELLRAWWRSKPDVEPGLAAYSDIDADGKVFTRDNLRSPNPRENLMYDVPHPRTGQPVKRHPNGWVYAKARMQALIGEGRILFGDDHTTTPRLKRFLSDMSTQAIRPLVLQERAPASDALARLLGAKYFDYPKDTGVLATWINAATSDDKKAIVLDFFAGSGSTAHAVMNLNAADQGNRRFILVQLGEELDPGSLARKRGYATLADVARERLRRAGAQVKEQAGLLGFDLDVGFRSLHVATTNMADTFTTADDLVQFALAEAVASVKPDRTDEDLLFQVLLDWGLDLAEPVAVEEIGARRVLSVADDALIACFADEVTDAVVKEIASRHPLRAVFLDAGFASDAARINTEQIFREVSPGTEVRAI</sequence>
<comment type="similarity">
    <text evidence="1">Belongs to the N(4)/N(6)-methyltransferase family.</text>
</comment>
<dbReference type="PROSITE" id="PS00092">
    <property type="entry name" value="N6_MTASE"/>
    <property type="match status" value="1"/>
</dbReference>
<keyword evidence="2" id="KW-0489">Methyltransferase</keyword>
<evidence type="ECO:0000259" key="6">
    <source>
        <dbReference type="Pfam" id="PF01555"/>
    </source>
</evidence>
<protein>
    <submittedName>
        <fullName evidence="7">Site-specific DNA-methyltransferase</fullName>
    </submittedName>
</protein>
<dbReference type="PIRSF" id="PIRSF015855">
    <property type="entry name" value="TypeIII_Mtase_mKpnI"/>
    <property type="match status" value="1"/>
</dbReference>
<dbReference type="InterPro" id="IPR029063">
    <property type="entry name" value="SAM-dependent_MTases_sf"/>
</dbReference>
<evidence type="ECO:0000256" key="5">
    <source>
        <dbReference type="SAM" id="MobiDB-lite"/>
    </source>
</evidence>
<dbReference type="PRINTS" id="PR00506">
    <property type="entry name" value="D21N6MTFRASE"/>
</dbReference>
<name>A0ABR7LFN1_9PSEU</name>
<dbReference type="Gene3D" id="3.40.50.150">
    <property type="entry name" value="Vaccinia Virus protein VP39"/>
    <property type="match status" value="1"/>
</dbReference>
<dbReference type="EMBL" id="JABVED010000031">
    <property type="protein sequence ID" value="MBC6451460.1"/>
    <property type="molecule type" value="Genomic_DNA"/>
</dbReference>
<accession>A0ABR7LFN1</accession>
<reference evidence="7 8" key="1">
    <citation type="submission" date="2020-06" db="EMBL/GenBank/DDBJ databases">
        <title>Actinokineospora xiongansis sp. nov., isolated from soil of Baiyangdian.</title>
        <authorList>
            <person name="Zhang X."/>
        </authorList>
    </citation>
    <scope>NUCLEOTIDE SEQUENCE [LARGE SCALE GENOMIC DNA]</scope>
    <source>
        <strain evidence="7 8">HBU206404</strain>
    </source>
</reference>
<feature type="region of interest" description="Disordered" evidence="5">
    <location>
        <begin position="328"/>
        <end position="348"/>
    </location>
</feature>
<evidence type="ECO:0000256" key="2">
    <source>
        <dbReference type="ARBA" id="ARBA00022603"/>
    </source>
</evidence>